<dbReference type="RefSeq" id="WP_324180325.1">
    <property type="nucleotide sequence ID" value="NZ_BAABAW010000024.1"/>
</dbReference>
<reference evidence="2 3" key="1">
    <citation type="journal article" date="2013" name="Int. J. Syst. Evol. Microbiol.">
        <title>Aquimarina gracilis sp. nov., isolated from the gut microflora of a mussel, Mytilus coruscus, and emended description of Aquimarina spongiae.</title>
        <authorList>
            <person name="Park S.C."/>
            <person name="Choe H.N."/>
            <person name="Baik K.S."/>
            <person name="Seong C.N."/>
        </authorList>
    </citation>
    <scope>NUCLEOTIDE SEQUENCE [LARGE SCALE GENOMIC DNA]</scope>
    <source>
        <strain evidence="2 3">PSC32</strain>
    </source>
</reference>
<organism evidence="2 3">
    <name type="scientific">Aquimarina gracilis</name>
    <dbReference type="NCBI Taxonomy" id="874422"/>
    <lineage>
        <taxon>Bacteria</taxon>
        <taxon>Pseudomonadati</taxon>
        <taxon>Bacteroidota</taxon>
        <taxon>Flavobacteriia</taxon>
        <taxon>Flavobacteriales</taxon>
        <taxon>Flavobacteriaceae</taxon>
        <taxon>Aquimarina</taxon>
    </lineage>
</organism>
<protein>
    <submittedName>
        <fullName evidence="2">Uncharacterized protein</fullName>
    </submittedName>
</protein>
<proteinExistence type="predicted"/>
<dbReference type="EMBL" id="JAYKLX010000005">
    <property type="protein sequence ID" value="MEB3346301.1"/>
    <property type="molecule type" value="Genomic_DNA"/>
</dbReference>
<keyword evidence="1" id="KW-0472">Membrane</keyword>
<comment type="caution">
    <text evidence="2">The sequence shown here is derived from an EMBL/GenBank/DDBJ whole genome shotgun (WGS) entry which is preliminary data.</text>
</comment>
<name>A0ABU5ZWQ0_9FLAO</name>
<keyword evidence="1" id="KW-1133">Transmembrane helix</keyword>
<evidence type="ECO:0000313" key="2">
    <source>
        <dbReference type="EMBL" id="MEB3346301.1"/>
    </source>
</evidence>
<gene>
    <name evidence="2" type="ORF">U6A24_12555</name>
</gene>
<feature type="transmembrane region" description="Helical" evidence="1">
    <location>
        <begin position="12"/>
        <end position="29"/>
    </location>
</feature>
<dbReference type="Proteomes" id="UP001327027">
    <property type="component" value="Unassembled WGS sequence"/>
</dbReference>
<keyword evidence="3" id="KW-1185">Reference proteome</keyword>
<keyword evidence="1" id="KW-0812">Transmembrane</keyword>
<evidence type="ECO:0000313" key="3">
    <source>
        <dbReference type="Proteomes" id="UP001327027"/>
    </source>
</evidence>
<evidence type="ECO:0000256" key="1">
    <source>
        <dbReference type="SAM" id="Phobius"/>
    </source>
</evidence>
<accession>A0ABU5ZWQ0</accession>
<sequence>MNKKVLKRILKVLLLIVIVLAVGAGYLYFRLHNNIDNVLDAKNDWRSEVMEFPLIFAGDLDYKGEEHIRFAPGWGEANSEDYFSYAFLWIIEDNPNLNSSKLENAMNIYFDGLMNTGAITNFNFFKDIPETKSSIQRIENDTFGGSIHLYDEFFAKKMIKLNAKIISEYCPAKERYLVWFYLSPQESTHGIWKELQEISLNIECLSN</sequence>